<proteinExistence type="predicted"/>
<feature type="transmembrane region" description="Helical" evidence="1">
    <location>
        <begin position="198"/>
        <end position="218"/>
    </location>
</feature>
<evidence type="ECO:0008006" key="3">
    <source>
        <dbReference type="Google" id="ProtNLM"/>
    </source>
</evidence>
<reference evidence="2" key="1">
    <citation type="submission" date="2020-02" db="EMBL/GenBank/DDBJ databases">
        <authorList>
            <person name="Meier V. D."/>
        </authorList>
    </citation>
    <scope>NUCLEOTIDE SEQUENCE</scope>
    <source>
        <strain evidence="2">AVDCRST_MAG11</strain>
    </source>
</reference>
<evidence type="ECO:0000313" key="2">
    <source>
        <dbReference type="EMBL" id="CAA9293780.1"/>
    </source>
</evidence>
<organism evidence="2">
    <name type="scientific">uncultured Gemmatimonadaceae bacterium</name>
    <dbReference type="NCBI Taxonomy" id="246130"/>
    <lineage>
        <taxon>Bacteria</taxon>
        <taxon>Pseudomonadati</taxon>
        <taxon>Gemmatimonadota</taxon>
        <taxon>Gemmatimonadia</taxon>
        <taxon>Gemmatimonadales</taxon>
        <taxon>Gemmatimonadaceae</taxon>
        <taxon>environmental samples</taxon>
    </lineage>
</organism>
<accession>A0A6J4K292</accession>
<evidence type="ECO:0000256" key="1">
    <source>
        <dbReference type="SAM" id="Phobius"/>
    </source>
</evidence>
<name>A0A6J4K292_9BACT</name>
<sequence length="244" mass="25954">MPTLRTTRLTTATTHDPLSAAGDRWLPPLLLAGYALLWVAAAVRPATRDGWLLENVLPLSILGLLGGMYRRWHLSDASYLCVALFLALHAAGAHYGYAEVPVAPWLREWLAGGGGRNPYDRVVHFAFGLCWFYPTREALFYNVNRRGTATLFAVAAVLGASAIYEILEWAAAQVVAPATAASFVGAQGDPWDAQQDMALAWAGALVAAGLTAAASRAAHRRRGGAPIAARHVLPAAALSSPSET</sequence>
<dbReference type="AlphaFoldDB" id="A0A6J4K292"/>
<gene>
    <name evidence="2" type="ORF">AVDCRST_MAG11-322</name>
</gene>
<dbReference type="Pfam" id="PF09997">
    <property type="entry name" value="DUF2238"/>
    <property type="match status" value="1"/>
</dbReference>
<keyword evidence="1" id="KW-0472">Membrane</keyword>
<keyword evidence="1" id="KW-1133">Transmembrane helix</keyword>
<dbReference type="EMBL" id="CADCTU010000079">
    <property type="protein sequence ID" value="CAA9293780.1"/>
    <property type="molecule type" value="Genomic_DNA"/>
</dbReference>
<protein>
    <recommendedName>
        <fullName evidence="3">DUF2238 domain-containing protein</fullName>
    </recommendedName>
</protein>
<feature type="transmembrane region" description="Helical" evidence="1">
    <location>
        <begin position="147"/>
        <end position="167"/>
    </location>
</feature>
<dbReference type="InterPro" id="IPR014509">
    <property type="entry name" value="YjdF-like"/>
</dbReference>
<keyword evidence="1" id="KW-0812">Transmembrane</keyword>